<dbReference type="RefSeq" id="WP_115175646.1">
    <property type="nucleotide sequence ID" value="NZ_UGNY01000001.1"/>
</dbReference>
<name>A0A378IUZ4_9GAMM</name>
<dbReference type="InterPro" id="IPR042099">
    <property type="entry name" value="ANL_N_sf"/>
</dbReference>
<proteinExistence type="predicted"/>
<protein>
    <submittedName>
        <fullName evidence="1">Coenzyme F390 synthetase</fullName>
    </submittedName>
</protein>
<organism evidence="1 2">
    <name type="scientific">Legionella feeleii</name>
    <dbReference type="NCBI Taxonomy" id="453"/>
    <lineage>
        <taxon>Bacteria</taxon>
        <taxon>Pseudomonadati</taxon>
        <taxon>Pseudomonadota</taxon>
        <taxon>Gammaproteobacteria</taxon>
        <taxon>Legionellales</taxon>
        <taxon>Legionellaceae</taxon>
        <taxon>Legionella</taxon>
    </lineage>
</organism>
<evidence type="ECO:0000313" key="2">
    <source>
        <dbReference type="Proteomes" id="UP000254033"/>
    </source>
</evidence>
<dbReference type="AlphaFoldDB" id="A0A378IUZ4"/>
<dbReference type="PANTHER" id="PTHR36932:SF1">
    <property type="entry name" value="CAPSULAR POLYSACCHARIDE BIOSYNTHESIS PROTEIN"/>
    <property type="match status" value="1"/>
</dbReference>
<dbReference type="Gene3D" id="3.40.50.12780">
    <property type="entry name" value="N-terminal domain of ligase-like"/>
    <property type="match status" value="1"/>
</dbReference>
<dbReference type="SUPFAM" id="SSF56801">
    <property type="entry name" value="Acetyl-CoA synthetase-like"/>
    <property type="match status" value="1"/>
</dbReference>
<accession>A0A378IUZ4</accession>
<dbReference type="EMBL" id="UGNY01000001">
    <property type="protein sequence ID" value="STX39047.1"/>
    <property type="molecule type" value="Genomic_DNA"/>
</dbReference>
<gene>
    <name evidence="1" type="ORF">NCTC11978_02238</name>
</gene>
<dbReference type="PANTHER" id="PTHR36932">
    <property type="entry name" value="CAPSULAR POLYSACCHARIDE BIOSYNTHESIS PROTEIN"/>
    <property type="match status" value="1"/>
</dbReference>
<dbReference type="Proteomes" id="UP000254033">
    <property type="component" value="Unassembled WGS sequence"/>
</dbReference>
<reference evidence="1 2" key="1">
    <citation type="submission" date="2018-06" db="EMBL/GenBank/DDBJ databases">
        <authorList>
            <consortium name="Pathogen Informatics"/>
            <person name="Doyle S."/>
        </authorList>
    </citation>
    <scope>NUCLEOTIDE SEQUENCE [LARGE SCALE GENOMIC DNA]</scope>
    <source>
        <strain evidence="1 2">NCTC11978</strain>
    </source>
</reference>
<evidence type="ECO:0000313" key="1">
    <source>
        <dbReference type="EMBL" id="STX39047.1"/>
    </source>
</evidence>
<sequence length="455" mass="52216">MNFLKQIRNKFKHLTGQSELDDKVAQQIERKNEMLRNLLTYARQNSPWYRKILKNVSIDTMTCDHLMELPTITKTTFMENWDEIVTDKSLNLKKVSQHLNKMSNTEEIVPLDDKYVVFSTGGSTGKKGIFVYPIEGVRLFAYLRSQRLKKSMMPYLNLQEGEIPRIAEVVATNAVYGMYARSKIYSSEDELKHFYPITKPMAEIIEGLNKFQPHRVTALPSTARLLCKFAQAGELTINPNIMGVGAEPLYEPIREMIYKTWPKIKLFNYYGTTEGVAAGNCRPNSFYMHLNDSRAVFFPVNQCNQIVNRGDYADKLIFTNLNSYTLPLINYEIEDRIRFVPESCSCGSLLPLIEEPKGRAVQDFIYPGNIIVHYLVFSTPLLTDPHVIEFHVKQTPHGAEINIVSNGPVNKQKIVDSIRQTYSKLGLHNAQIEVRDVPEMSYLPSGKLRRFTPLE</sequence>
<dbReference type="InterPro" id="IPR053158">
    <property type="entry name" value="CapK_Type1_Caps_Biosynth"/>
</dbReference>